<evidence type="ECO:0000256" key="1">
    <source>
        <dbReference type="SAM" id="MobiDB-lite"/>
    </source>
</evidence>
<feature type="region of interest" description="Disordered" evidence="1">
    <location>
        <begin position="1"/>
        <end position="20"/>
    </location>
</feature>
<dbReference type="EMBL" id="UYRS01018907">
    <property type="protein sequence ID" value="VDK41134.1"/>
    <property type="molecule type" value="Genomic_DNA"/>
</dbReference>
<evidence type="ECO:0000313" key="2">
    <source>
        <dbReference type="EMBL" id="VDK41134.1"/>
    </source>
</evidence>
<protein>
    <submittedName>
        <fullName evidence="4">Secreted protein</fullName>
    </submittedName>
</protein>
<sequence length="87" mass="8751">MTARNARAAAVPTAAPPAHGGARCRAVRCGVVPASSYPTDSRSAPPAHFGARCHAVRCGAASQIKGTGARAWGNVANETMANSPVLI</sequence>
<proteinExistence type="predicted"/>
<organism evidence="4">
    <name type="scientific">Taenia asiatica</name>
    <name type="common">Asian tapeworm</name>
    <dbReference type="NCBI Taxonomy" id="60517"/>
    <lineage>
        <taxon>Eukaryota</taxon>
        <taxon>Metazoa</taxon>
        <taxon>Spiralia</taxon>
        <taxon>Lophotrochozoa</taxon>
        <taxon>Platyhelminthes</taxon>
        <taxon>Cestoda</taxon>
        <taxon>Eucestoda</taxon>
        <taxon>Cyclophyllidea</taxon>
        <taxon>Taeniidae</taxon>
        <taxon>Taenia</taxon>
    </lineage>
</organism>
<evidence type="ECO:0000313" key="4">
    <source>
        <dbReference type="WBParaSite" id="TASK_0000884301-mRNA-1"/>
    </source>
</evidence>
<keyword evidence="3" id="KW-1185">Reference proteome</keyword>
<gene>
    <name evidence="2" type="ORF">TASK_LOCUS8844</name>
</gene>
<accession>A0A0R3WDJ9</accession>
<name>A0A0R3WDJ9_TAEAS</name>
<reference evidence="4" key="1">
    <citation type="submission" date="2017-02" db="UniProtKB">
        <authorList>
            <consortium name="WormBaseParasite"/>
        </authorList>
    </citation>
    <scope>IDENTIFICATION</scope>
</reference>
<dbReference type="Proteomes" id="UP000282613">
    <property type="component" value="Unassembled WGS sequence"/>
</dbReference>
<dbReference type="AlphaFoldDB" id="A0A0R3WDJ9"/>
<reference evidence="2 3" key="2">
    <citation type="submission" date="2018-11" db="EMBL/GenBank/DDBJ databases">
        <authorList>
            <consortium name="Pathogen Informatics"/>
        </authorList>
    </citation>
    <scope>NUCLEOTIDE SEQUENCE [LARGE SCALE GENOMIC DNA]</scope>
</reference>
<dbReference type="WBParaSite" id="TASK_0000884301-mRNA-1">
    <property type="protein sequence ID" value="TASK_0000884301-mRNA-1"/>
    <property type="gene ID" value="TASK_0000884301"/>
</dbReference>
<evidence type="ECO:0000313" key="3">
    <source>
        <dbReference type="Proteomes" id="UP000282613"/>
    </source>
</evidence>